<feature type="region of interest" description="Disordered" evidence="1">
    <location>
        <begin position="1"/>
        <end position="26"/>
    </location>
</feature>
<feature type="compositionally biased region" description="Polar residues" evidence="1">
    <location>
        <begin position="1"/>
        <end position="16"/>
    </location>
</feature>
<dbReference type="Proteomes" id="UP000708208">
    <property type="component" value="Unassembled WGS sequence"/>
</dbReference>
<evidence type="ECO:0000313" key="2">
    <source>
        <dbReference type="EMBL" id="CAG7785895.1"/>
    </source>
</evidence>
<gene>
    <name evidence="2" type="ORF">AFUS01_LOCUS24491</name>
</gene>
<proteinExistence type="predicted"/>
<name>A0A8J2KFY7_9HEXA</name>
<dbReference type="EMBL" id="CAJVCH010306548">
    <property type="protein sequence ID" value="CAG7785895.1"/>
    <property type="molecule type" value="Genomic_DNA"/>
</dbReference>
<dbReference type="AlphaFoldDB" id="A0A8J2KFY7"/>
<reference evidence="2" key="1">
    <citation type="submission" date="2021-06" db="EMBL/GenBank/DDBJ databases">
        <authorList>
            <person name="Hodson N. C."/>
            <person name="Mongue J. A."/>
            <person name="Jaron S. K."/>
        </authorList>
    </citation>
    <scope>NUCLEOTIDE SEQUENCE</scope>
</reference>
<organism evidence="2 3">
    <name type="scientific">Allacma fusca</name>
    <dbReference type="NCBI Taxonomy" id="39272"/>
    <lineage>
        <taxon>Eukaryota</taxon>
        <taxon>Metazoa</taxon>
        <taxon>Ecdysozoa</taxon>
        <taxon>Arthropoda</taxon>
        <taxon>Hexapoda</taxon>
        <taxon>Collembola</taxon>
        <taxon>Symphypleona</taxon>
        <taxon>Sminthuridae</taxon>
        <taxon>Allacma</taxon>
    </lineage>
</organism>
<sequence>MSTTIESKPSTVQLGGQISMDLQPGPRRYPTTMEVILDRHMVNAYLSEEIENRLLKDPTLQELQREAERAANFYCCSPTVTNQFRLFKELEPRQDELSPQTGITIDLRRKPALSPSYNRYRLIDDLEDLRGQSIDNWSRFRAIYRVLTLREDTFPEKLCITCGYGSDCINSQELCPKRVAYLARQKEEAETNLNNLEFYAAKAFHWEADWKLGHAGTDRMKRGEMREDVATTEVTEARRQPEEPLSIHTKGKDICERCSVPLTTL</sequence>
<protein>
    <submittedName>
        <fullName evidence="2">Uncharacterized protein</fullName>
    </submittedName>
</protein>
<keyword evidence="3" id="KW-1185">Reference proteome</keyword>
<evidence type="ECO:0000313" key="3">
    <source>
        <dbReference type="Proteomes" id="UP000708208"/>
    </source>
</evidence>
<comment type="caution">
    <text evidence="2">The sequence shown here is derived from an EMBL/GenBank/DDBJ whole genome shotgun (WGS) entry which is preliminary data.</text>
</comment>
<accession>A0A8J2KFY7</accession>
<evidence type="ECO:0000256" key="1">
    <source>
        <dbReference type="SAM" id="MobiDB-lite"/>
    </source>
</evidence>